<feature type="compositionally biased region" description="Acidic residues" evidence="1">
    <location>
        <begin position="33"/>
        <end position="44"/>
    </location>
</feature>
<sequence>MMRADCGPILGKHQVSSDQVFEMLKSAFNGGELTDDEGANDDASSDVTLMSPNYRGHSPHPLSRTSRRSSTREGDISIDRPQTNLPSPMKKSRGESSTALLPSLTTVASPALSRRKVAVSDDFSVFLVRGKLYSLLYPPNRSSEYPHQAAVIQNLVQDYIQDKLRVMHKNNNHVSLLVTIREIGDIFVSGSRRYGGGDNHHPLEALVNVVSPFFDACRDKCVGPLPGFSLDPSVELTDNFIDACLTLANCESYNEFQSVFKTLTTCYSKYVLHYAIDSSS</sequence>
<feature type="region of interest" description="Disordered" evidence="1">
    <location>
        <begin position="32"/>
        <end position="98"/>
    </location>
</feature>
<reference evidence="2" key="1">
    <citation type="journal article" date="2021" name="Mol. Ecol. Resour.">
        <title>Apolygus lucorum genome provides insights into omnivorousness and mesophyll feeding.</title>
        <authorList>
            <person name="Liu Y."/>
            <person name="Liu H."/>
            <person name="Wang H."/>
            <person name="Huang T."/>
            <person name="Liu B."/>
            <person name="Yang B."/>
            <person name="Yin L."/>
            <person name="Li B."/>
            <person name="Zhang Y."/>
            <person name="Zhang S."/>
            <person name="Jiang F."/>
            <person name="Zhang X."/>
            <person name="Ren Y."/>
            <person name="Wang B."/>
            <person name="Wang S."/>
            <person name="Lu Y."/>
            <person name="Wu K."/>
            <person name="Fan W."/>
            <person name="Wang G."/>
        </authorList>
    </citation>
    <scope>NUCLEOTIDE SEQUENCE</scope>
    <source>
        <strain evidence="2">12Hb</strain>
    </source>
</reference>
<organism evidence="2 3">
    <name type="scientific">Apolygus lucorum</name>
    <name type="common">Small green plant bug</name>
    <name type="synonym">Lygocoris lucorum</name>
    <dbReference type="NCBI Taxonomy" id="248454"/>
    <lineage>
        <taxon>Eukaryota</taxon>
        <taxon>Metazoa</taxon>
        <taxon>Ecdysozoa</taxon>
        <taxon>Arthropoda</taxon>
        <taxon>Hexapoda</taxon>
        <taxon>Insecta</taxon>
        <taxon>Pterygota</taxon>
        <taxon>Neoptera</taxon>
        <taxon>Paraneoptera</taxon>
        <taxon>Hemiptera</taxon>
        <taxon>Heteroptera</taxon>
        <taxon>Panheteroptera</taxon>
        <taxon>Cimicomorpha</taxon>
        <taxon>Miridae</taxon>
        <taxon>Mirini</taxon>
        <taxon>Apolygus</taxon>
    </lineage>
</organism>
<evidence type="ECO:0000256" key="1">
    <source>
        <dbReference type="SAM" id="MobiDB-lite"/>
    </source>
</evidence>
<protein>
    <submittedName>
        <fullName evidence="2">Uncharacterized protein</fullName>
    </submittedName>
</protein>
<dbReference type="Proteomes" id="UP000466442">
    <property type="component" value="Linkage Group LG16"/>
</dbReference>
<evidence type="ECO:0000313" key="3">
    <source>
        <dbReference type="Proteomes" id="UP000466442"/>
    </source>
</evidence>
<gene>
    <name evidence="2" type="ORF">GE061_007779</name>
</gene>
<proteinExistence type="predicted"/>
<accession>A0A6A4IXZ2</accession>
<comment type="caution">
    <text evidence="2">The sequence shown here is derived from an EMBL/GenBank/DDBJ whole genome shotgun (WGS) entry which is preliminary data.</text>
</comment>
<name>A0A6A4IXZ2_APOLU</name>
<evidence type="ECO:0000313" key="2">
    <source>
        <dbReference type="EMBL" id="KAF6198034.1"/>
    </source>
</evidence>
<dbReference type="EMBL" id="WIXP02000016">
    <property type="protein sequence ID" value="KAF6198034.1"/>
    <property type="molecule type" value="Genomic_DNA"/>
</dbReference>
<keyword evidence="3" id="KW-1185">Reference proteome</keyword>
<dbReference type="AlphaFoldDB" id="A0A6A4IXZ2"/>